<dbReference type="Proteomes" id="UP000801864">
    <property type="component" value="Unassembled WGS sequence"/>
</dbReference>
<gene>
    <name evidence="2" type="ORF">CFAM422_002919</name>
</gene>
<accession>A0A9P4XLY9</accession>
<evidence type="ECO:0000256" key="1">
    <source>
        <dbReference type="SAM" id="MobiDB-lite"/>
    </source>
</evidence>
<feature type="compositionally biased region" description="Basic and acidic residues" evidence="1">
    <location>
        <begin position="35"/>
        <end position="45"/>
    </location>
</feature>
<feature type="region of interest" description="Disordered" evidence="1">
    <location>
        <begin position="1"/>
        <end position="45"/>
    </location>
</feature>
<comment type="caution">
    <text evidence="2">The sequence shown here is derived from an EMBL/GenBank/DDBJ whole genome shotgun (WGS) entry which is preliminary data.</text>
</comment>
<keyword evidence="3" id="KW-1185">Reference proteome</keyword>
<reference evidence="2 3" key="1">
    <citation type="submission" date="2018-06" db="EMBL/GenBank/DDBJ databases">
        <title>Genome analysis of cellulolytic fungus Trichoderma lentiforme CFAM-422.</title>
        <authorList>
            <person name="Steindorff A.S."/>
            <person name="Formighieri E.F."/>
            <person name="Midorikawa G.E.O."/>
            <person name="Tamietti M.S."/>
            <person name="Ramos E.Z."/>
            <person name="Silva A.S."/>
            <person name="Bon E.P.S."/>
            <person name="Mendes T.D."/>
            <person name="Damaso M.C.T."/>
            <person name="Favaro L.C.L."/>
        </authorList>
    </citation>
    <scope>NUCLEOTIDE SEQUENCE [LARGE SCALE GENOMIC DNA]</scope>
    <source>
        <strain evidence="2 3">CFAM-422</strain>
    </source>
</reference>
<dbReference type="AlphaFoldDB" id="A0A9P4XLY9"/>
<name>A0A9P4XLY9_9HYPO</name>
<dbReference type="EMBL" id="QLNT01000004">
    <property type="protein sequence ID" value="KAF3074915.1"/>
    <property type="molecule type" value="Genomic_DNA"/>
</dbReference>
<evidence type="ECO:0000313" key="2">
    <source>
        <dbReference type="EMBL" id="KAF3074915.1"/>
    </source>
</evidence>
<organism evidence="2 3">
    <name type="scientific">Trichoderma lentiforme</name>
    <dbReference type="NCBI Taxonomy" id="1567552"/>
    <lineage>
        <taxon>Eukaryota</taxon>
        <taxon>Fungi</taxon>
        <taxon>Dikarya</taxon>
        <taxon>Ascomycota</taxon>
        <taxon>Pezizomycotina</taxon>
        <taxon>Sordariomycetes</taxon>
        <taxon>Hypocreomycetidae</taxon>
        <taxon>Hypocreales</taxon>
        <taxon>Hypocreaceae</taxon>
        <taxon>Trichoderma</taxon>
    </lineage>
</organism>
<protein>
    <submittedName>
        <fullName evidence="2">Uncharacterized protein</fullName>
    </submittedName>
</protein>
<proteinExistence type="predicted"/>
<feature type="compositionally biased region" description="Basic and acidic residues" evidence="1">
    <location>
        <begin position="7"/>
        <end position="19"/>
    </location>
</feature>
<sequence length="65" mass="6980">MMPKPTADAKPHSRTESKRGGRAGSRGSKAASGRRLKEEKDNKGLDGVAEIRIDYVVLGREATAN</sequence>
<evidence type="ECO:0000313" key="3">
    <source>
        <dbReference type="Proteomes" id="UP000801864"/>
    </source>
</evidence>